<comment type="subcellular location">
    <subcellularLocation>
        <location evidence="1">Nucleus</location>
    </subcellularLocation>
</comment>
<dbReference type="PANTHER" id="PTHR47659">
    <property type="entry name" value="ZN(II)2CYS6 TRANSCRIPTION FACTOR (EUROFUNG)-RELATED"/>
    <property type="match status" value="1"/>
</dbReference>
<evidence type="ECO:0000259" key="12">
    <source>
        <dbReference type="PROSITE" id="PS50048"/>
    </source>
</evidence>
<dbReference type="Gene3D" id="4.10.240.10">
    <property type="entry name" value="Zn(2)-C6 fungal-type DNA-binding domain"/>
    <property type="match status" value="1"/>
</dbReference>
<dbReference type="GO" id="GO:0006094">
    <property type="term" value="P:gluconeogenesis"/>
    <property type="evidence" value="ECO:0007669"/>
    <property type="project" value="UniProtKB-KW"/>
</dbReference>
<feature type="compositionally biased region" description="Polar residues" evidence="11">
    <location>
        <begin position="139"/>
        <end position="148"/>
    </location>
</feature>
<name>A0A0H5C2J8_CYBJN</name>
<dbReference type="InterPro" id="IPR035965">
    <property type="entry name" value="PAS-like_dom_sf"/>
</dbReference>
<keyword evidence="5" id="KW-0862">Zinc</keyword>
<comment type="similarity">
    <text evidence="2">Belongs to the ERT1/acuK family.</text>
</comment>
<evidence type="ECO:0000259" key="13">
    <source>
        <dbReference type="PROSITE" id="PS50112"/>
    </source>
</evidence>
<dbReference type="InterPro" id="IPR050335">
    <property type="entry name" value="ERT1_acuK_gluconeogen_tf"/>
</dbReference>
<dbReference type="SUPFAM" id="SSF55785">
    <property type="entry name" value="PYP-like sensor domain (PAS domain)"/>
    <property type="match status" value="1"/>
</dbReference>
<dbReference type="SMART" id="SM00066">
    <property type="entry name" value="GAL4"/>
    <property type="match status" value="1"/>
</dbReference>
<dbReference type="CDD" id="cd00067">
    <property type="entry name" value="GAL4"/>
    <property type="match status" value="1"/>
</dbReference>
<dbReference type="InterPro" id="IPR001138">
    <property type="entry name" value="Zn2Cys6_DnaBD"/>
</dbReference>
<keyword evidence="4" id="KW-0479">Metal-binding</keyword>
<keyword evidence="7" id="KW-0238">DNA-binding</keyword>
<dbReference type="EMBL" id="CDQK01000003">
    <property type="protein sequence ID" value="CEP22170.1"/>
    <property type="molecule type" value="Genomic_DNA"/>
</dbReference>
<gene>
    <name evidence="14" type="primary">FST9</name>
    <name evidence="14" type="ORF">BN1211_2448</name>
</gene>
<evidence type="ECO:0000256" key="5">
    <source>
        <dbReference type="ARBA" id="ARBA00022833"/>
    </source>
</evidence>
<dbReference type="GO" id="GO:0005634">
    <property type="term" value="C:nucleus"/>
    <property type="evidence" value="ECO:0007669"/>
    <property type="project" value="UniProtKB-SubCell"/>
</dbReference>
<reference evidence="15" key="1">
    <citation type="journal article" date="2015" name="J. Biotechnol.">
        <title>The structure of the Cyberlindnera jadinii genome and its relation to Candida utilis analyzed by the occurrence of single nucleotide polymorphisms.</title>
        <authorList>
            <person name="Rupp O."/>
            <person name="Brinkrolf K."/>
            <person name="Buerth C."/>
            <person name="Kunigo M."/>
            <person name="Schneider J."/>
            <person name="Jaenicke S."/>
            <person name="Goesmann A."/>
            <person name="Puehler A."/>
            <person name="Jaeger K.-E."/>
            <person name="Ernst J.F."/>
        </authorList>
    </citation>
    <scope>NUCLEOTIDE SEQUENCE [LARGE SCALE GENOMIC DNA]</scope>
    <source>
        <strain evidence="15">ATCC 18201 / CBS 1600 / BCRC 20928 / JCM 3617 / NBRC 0987 / NRRL Y-1542</strain>
    </source>
</reference>
<dbReference type="GO" id="GO:0008270">
    <property type="term" value="F:zinc ion binding"/>
    <property type="evidence" value="ECO:0007669"/>
    <property type="project" value="InterPro"/>
</dbReference>
<evidence type="ECO:0000256" key="3">
    <source>
        <dbReference type="ARBA" id="ARBA00022432"/>
    </source>
</evidence>
<protein>
    <submittedName>
        <fullName evidence="14">FST9 protein</fullName>
    </submittedName>
</protein>
<sequence>MADSYFTVAQMADYSSTFDCFTLQKGKSSTSDFTPTEEKEEEETMTAGKRQVKKKTARACNHCHKAHMTCDDSRPCQRCISRGIAESCVDAPRKRKKYLMDLEGGEGIGVNMGQSSSADSSAASPQPTVAQLHSHPIRTASTTVTSGSVPMGRPIPMYHVSSTVATHALNSGNGGAGAGAGVGAGAGIDHKTRNGSDPTVSTVPNGPPLNAPLYSYNVHNDPKFLSNAANSEYSILSDILGYGHFDMQQRPRSTTPTPPDLYTATIRQGDRLINQYTLGRIQPDKLLTYPEVLQHIEGEHRLDSTPASTDSESGPRGALSFAITVDEQSEYSSLSSSGLRFKDSEDIYSKVDQPFSYTPGFHSLIRYLKHRFNRQDLIKMAKAMASYRPIFIACTNTLKEDDLIFMEQCFQRTLLEYDKFISISGTPTIVWRRTGQIAYVSEEFCILTGWTKESLLNKVTFIVELMDDNSVVEYFNLFSTIAYGDFRGATMAGCTLTTQNRTLIKTTCMWTLKRDVFGIPMMIIGNFLPILNQ</sequence>
<evidence type="ECO:0000256" key="2">
    <source>
        <dbReference type="ARBA" id="ARBA00010855"/>
    </source>
</evidence>
<dbReference type="Pfam" id="PF24990">
    <property type="entry name" value="PAS_13"/>
    <property type="match status" value="1"/>
</dbReference>
<keyword evidence="9" id="KW-0804">Transcription</keyword>
<dbReference type="PROSITE" id="PS50048">
    <property type="entry name" value="ZN2_CY6_FUNGAL_2"/>
    <property type="match status" value="1"/>
</dbReference>
<evidence type="ECO:0000256" key="8">
    <source>
        <dbReference type="ARBA" id="ARBA00023159"/>
    </source>
</evidence>
<feature type="region of interest" description="Disordered" evidence="11">
    <location>
        <begin position="27"/>
        <end position="50"/>
    </location>
</feature>
<accession>A0A0H5C2J8</accession>
<dbReference type="SUPFAM" id="SSF57701">
    <property type="entry name" value="Zn2/Cys6 DNA-binding domain"/>
    <property type="match status" value="1"/>
</dbReference>
<feature type="region of interest" description="Disordered" evidence="11">
    <location>
        <begin position="112"/>
        <end position="150"/>
    </location>
</feature>
<keyword evidence="6" id="KW-0805">Transcription regulation</keyword>
<dbReference type="PROSITE" id="PS00463">
    <property type="entry name" value="ZN2_CY6_FUNGAL_1"/>
    <property type="match status" value="1"/>
</dbReference>
<evidence type="ECO:0000256" key="7">
    <source>
        <dbReference type="ARBA" id="ARBA00023125"/>
    </source>
</evidence>
<evidence type="ECO:0000313" key="14">
    <source>
        <dbReference type="EMBL" id="CEP22170.1"/>
    </source>
</evidence>
<dbReference type="PROSITE" id="PS50112">
    <property type="entry name" value="PAS"/>
    <property type="match status" value="1"/>
</dbReference>
<dbReference type="Pfam" id="PF00172">
    <property type="entry name" value="Zn_clus"/>
    <property type="match status" value="1"/>
</dbReference>
<evidence type="ECO:0000256" key="11">
    <source>
        <dbReference type="SAM" id="MobiDB-lite"/>
    </source>
</evidence>
<organism evidence="14 15">
    <name type="scientific">Cyberlindnera jadinii (strain ATCC 18201 / CBS 1600 / BCRC 20928 / JCM 3617 / NBRC 0987 / NRRL Y-1542)</name>
    <name type="common">Torula yeast</name>
    <name type="synonym">Candida utilis</name>
    <dbReference type="NCBI Taxonomy" id="983966"/>
    <lineage>
        <taxon>Eukaryota</taxon>
        <taxon>Fungi</taxon>
        <taxon>Dikarya</taxon>
        <taxon>Ascomycota</taxon>
        <taxon>Saccharomycotina</taxon>
        <taxon>Saccharomycetes</taxon>
        <taxon>Phaffomycetales</taxon>
        <taxon>Phaffomycetaceae</taxon>
        <taxon>Cyberlindnera</taxon>
    </lineage>
</organism>
<dbReference type="Proteomes" id="UP000038830">
    <property type="component" value="Unassembled WGS sequence"/>
</dbReference>
<dbReference type="GO" id="GO:0000981">
    <property type="term" value="F:DNA-binding transcription factor activity, RNA polymerase II-specific"/>
    <property type="evidence" value="ECO:0007669"/>
    <property type="project" value="InterPro"/>
</dbReference>
<feature type="domain" description="Zn(2)-C6 fungal-type" evidence="12">
    <location>
        <begin position="59"/>
        <end position="90"/>
    </location>
</feature>
<dbReference type="AlphaFoldDB" id="A0A0H5C2J8"/>
<dbReference type="InterPro" id="IPR000014">
    <property type="entry name" value="PAS"/>
</dbReference>
<proteinExistence type="inferred from homology"/>
<dbReference type="GO" id="GO:0009267">
    <property type="term" value="P:cellular response to starvation"/>
    <property type="evidence" value="ECO:0007669"/>
    <property type="project" value="TreeGrafter"/>
</dbReference>
<evidence type="ECO:0000256" key="9">
    <source>
        <dbReference type="ARBA" id="ARBA00023163"/>
    </source>
</evidence>
<evidence type="ECO:0000256" key="6">
    <source>
        <dbReference type="ARBA" id="ARBA00023015"/>
    </source>
</evidence>
<keyword evidence="10" id="KW-0539">Nucleus</keyword>
<evidence type="ECO:0000313" key="15">
    <source>
        <dbReference type="Proteomes" id="UP000038830"/>
    </source>
</evidence>
<dbReference type="GO" id="GO:0000977">
    <property type="term" value="F:RNA polymerase II transcription regulatory region sequence-specific DNA binding"/>
    <property type="evidence" value="ECO:0007669"/>
    <property type="project" value="TreeGrafter"/>
</dbReference>
<evidence type="ECO:0000256" key="1">
    <source>
        <dbReference type="ARBA" id="ARBA00004123"/>
    </source>
</evidence>
<keyword evidence="3" id="KW-0312">Gluconeogenesis</keyword>
<evidence type="ECO:0000256" key="10">
    <source>
        <dbReference type="ARBA" id="ARBA00023242"/>
    </source>
</evidence>
<keyword evidence="8" id="KW-0010">Activator</keyword>
<dbReference type="InterPro" id="IPR056751">
    <property type="entry name" value="PAS_13"/>
</dbReference>
<evidence type="ECO:0000256" key="4">
    <source>
        <dbReference type="ARBA" id="ARBA00022723"/>
    </source>
</evidence>
<feature type="compositionally biased region" description="Low complexity" evidence="11">
    <location>
        <begin position="115"/>
        <end position="124"/>
    </location>
</feature>
<dbReference type="InterPro" id="IPR036864">
    <property type="entry name" value="Zn2-C6_fun-type_DNA-bd_sf"/>
</dbReference>
<dbReference type="PANTHER" id="PTHR47659:SF1">
    <property type="entry name" value="TRANSCRIPTION ACTIVATOR OF GLUCONEOGENESIS ERT1"/>
    <property type="match status" value="1"/>
</dbReference>
<dbReference type="CDD" id="cd00130">
    <property type="entry name" value="PAS"/>
    <property type="match status" value="1"/>
</dbReference>
<feature type="domain" description="PAS" evidence="13">
    <location>
        <begin position="413"/>
        <end position="485"/>
    </location>
</feature>